<sequence>MLGLKPIKTLPIREKIAATLREAILAQKISAGEVLTLESTAQELGVSITPVREAFQILARDGLLELKQNKRAVVVGVTEKTIREHFQIRAALESEACVLCCKNKIELKRIDQILKVSREVIEDGDYESYASLNQTLHMELWLAAGNDKLENMLSELWNGLSRGMKMNEEECVRKSLKEHEEIIECIRSGNEVECYLKMHTHIDESGKNFLLQYA</sequence>
<keyword evidence="2" id="KW-0238">DNA-binding</keyword>
<feature type="domain" description="HTH gntR-type" evidence="4">
    <location>
        <begin position="10"/>
        <end position="77"/>
    </location>
</feature>
<dbReference type="Gene3D" id="1.20.120.530">
    <property type="entry name" value="GntR ligand-binding domain-like"/>
    <property type="match status" value="1"/>
</dbReference>
<dbReference type="CDD" id="cd07377">
    <property type="entry name" value="WHTH_GntR"/>
    <property type="match status" value="1"/>
</dbReference>
<dbReference type="RefSeq" id="WP_101884135.1">
    <property type="nucleotide sequence ID" value="NZ_CABHNE010000035.1"/>
</dbReference>
<dbReference type="InterPro" id="IPR011711">
    <property type="entry name" value="GntR_C"/>
</dbReference>
<dbReference type="Proteomes" id="UP000235093">
    <property type="component" value="Unassembled WGS sequence"/>
</dbReference>
<dbReference type="PROSITE" id="PS50949">
    <property type="entry name" value="HTH_GNTR"/>
    <property type="match status" value="1"/>
</dbReference>
<reference evidence="5 6" key="1">
    <citation type="journal article" date="2017" name="Genome Med.">
        <title>A novel Ruminococcus gnavus clade enriched in inflammatory bowel disease patients.</title>
        <authorList>
            <person name="Hall A.B."/>
            <person name="Yassour M."/>
            <person name="Sauk J."/>
            <person name="Garner A."/>
            <person name="Jiang X."/>
            <person name="Arthur T."/>
            <person name="Lagoudas G.K."/>
            <person name="Vatanen T."/>
            <person name="Fornelos N."/>
            <person name="Wilson R."/>
            <person name="Bertha M."/>
            <person name="Cohen M."/>
            <person name="Garber J."/>
            <person name="Khalili H."/>
            <person name="Gevers D."/>
            <person name="Ananthakrishnan A.N."/>
            <person name="Kugathasan S."/>
            <person name="Lander E.S."/>
            <person name="Blainey P."/>
            <person name="Vlamakis H."/>
            <person name="Xavier R.J."/>
            <person name="Huttenhower C."/>
        </authorList>
    </citation>
    <scope>NUCLEOTIDE SEQUENCE [LARGE SCALE GENOMIC DNA]</scope>
    <source>
        <strain evidence="5 6">RJX1125</strain>
    </source>
</reference>
<comment type="caution">
    <text evidence="5">The sequence shown here is derived from an EMBL/GenBank/DDBJ whole genome shotgun (WGS) entry which is preliminary data.</text>
</comment>
<organism evidence="5 6">
    <name type="scientific">Mediterraneibacter gnavus</name>
    <name type="common">Ruminococcus gnavus</name>
    <dbReference type="NCBI Taxonomy" id="33038"/>
    <lineage>
        <taxon>Bacteria</taxon>
        <taxon>Bacillati</taxon>
        <taxon>Bacillota</taxon>
        <taxon>Clostridia</taxon>
        <taxon>Lachnospirales</taxon>
        <taxon>Lachnospiraceae</taxon>
        <taxon>Mediterraneibacter</taxon>
    </lineage>
</organism>
<dbReference type="Pfam" id="PF07729">
    <property type="entry name" value="FCD"/>
    <property type="match status" value="1"/>
</dbReference>
<dbReference type="SUPFAM" id="SSF46785">
    <property type="entry name" value="Winged helix' DNA-binding domain"/>
    <property type="match status" value="1"/>
</dbReference>
<dbReference type="GO" id="GO:0003700">
    <property type="term" value="F:DNA-binding transcription factor activity"/>
    <property type="evidence" value="ECO:0007669"/>
    <property type="project" value="InterPro"/>
</dbReference>
<accession>A0A2N5PFB1</accession>
<dbReference type="EMBL" id="NIHT01000016">
    <property type="protein sequence ID" value="PLT73795.1"/>
    <property type="molecule type" value="Genomic_DNA"/>
</dbReference>
<dbReference type="InterPro" id="IPR036388">
    <property type="entry name" value="WH-like_DNA-bd_sf"/>
</dbReference>
<dbReference type="SMART" id="SM00895">
    <property type="entry name" value="FCD"/>
    <property type="match status" value="1"/>
</dbReference>
<dbReference type="Pfam" id="PF00392">
    <property type="entry name" value="GntR"/>
    <property type="match status" value="1"/>
</dbReference>
<keyword evidence="1" id="KW-0805">Transcription regulation</keyword>
<dbReference type="InterPro" id="IPR008920">
    <property type="entry name" value="TF_FadR/GntR_C"/>
</dbReference>
<dbReference type="PANTHER" id="PTHR43537:SF45">
    <property type="entry name" value="GNTR FAMILY REGULATORY PROTEIN"/>
    <property type="match status" value="1"/>
</dbReference>
<dbReference type="PANTHER" id="PTHR43537">
    <property type="entry name" value="TRANSCRIPTIONAL REGULATOR, GNTR FAMILY"/>
    <property type="match status" value="1"/>
</dbReference>
<proteinExistence type="predicted"/>
<evidence type="ECO:0000256" key="1">
    <source>
        <dbReference type="ARBA" id="ARBA00023015"/>
    </source>
</evidence>
<dbReference type="SMART" id="SM00345">
    <property type="entry name" value="HTH_GNTR"/>
    <property type="match status" value="1"/>
</dbReference>
<name>A0A2N5PFB1_MEDGN</name>
<dbReference type="AlphaFoldDB" id="A0A2N5PFB1"/>
<evidence type="ECO:0000313" key="6">
    <source>
        <dbReference type="Proteomes" id="UP000235093"/>
    </source>
</evidence>
<keyword evidence="3" id="KW-0804">Transcription</keyword>
<protein>
    <submittedName>
        <fullName evidence="5">LysR family transcriptional regulator</fullName>
    </submittedName>
</protein>
<gene>
    <name evidence="5" type="ORF">CDL23_11000</name>
</gene>
<dbReference type="SUPFAM" id="SSF48008">
    <property type="entry name" value="GntR ligand-binding domain-like"/>
    <property type="match status" value="1"/>
</dbReference>
<evidence type="ECO:0000256" key="2">
    <source>
        <dbReference type="ARBA" id="ARBA00023125"/>
    </source>
</evidence>
<evidence type="ECO:0000259" key="4">
    <source>
        <dbReference type="PROSITE" id="PS50949"/>
    </source>
</evidence>
<evidence type="ECO:0000313" key="5">
    <source>
        <dbReference type="EMBL" id="PLT73795.1"/>
    </source>
</evidence>
<dbReference type="Gene3D" id="1.10.10.10">
    <property type="entry name" value="Winged helix-like DNA-binding domain superfamily/Winged helix DNA-binding domain"/>
    <property type="match status" value="1"/>
</dbReference>
<dbReference type="InterPro" id="IPR036390">
    <property type="entry name" value="WH_DNA-bd_sf"/>
</dbReference>
<dbReference type="GO" id="GO:0003677">
    <property type="term" value="F:DNA binding"/>
    <property type="evidence" value="ECO:0007669"/>
    <property type="project" value="UniProtKB-KW"/>
</dbReference>
<dbReference type="InterPro" id="IPR000524">
    <property type="entry name" value="Tscrpt_reg_HTH_GntR"/>
</dbReference>
<evidence type="ECO:0000256" key="3">
    <source>
        <dbReference type="ARBA" id="ARBA00023163"/>
    </source>
</evidence>